<name>A0ABT0D6U5_9HYPH</name>
<evidence type="ECO:0000256" key="1">
    <source>
        <dbReference type="SAM" id="Phobius"/>
    </source>
</evidence>
<proteinExistence type="predicted"/>
<organism evidence="2 3">
    <name type="scientific">Ancylobacter crimeensis</name>
    <dbReference type="NCBI Taxonomy" id="2579147"/>
    <lineage>
        <taxon>Bacteria</taxon>
        <taxon>Pseudomonadati</taxon>
        <taxon>Pseudomonadota</taxon>
        <taxon>Alphaproteobacteria</taxon>
        <taxon>Hyphomicrobiales</taxon>
        <taxon>Xanthobacteraceae</taxon>
        <taxon>Ancylobacter</taxon>
    </lineage>
</organism>
<accession>A0ABT0D6U5</accession>
<dbReference type="EMBL" id="JALKCH010000001">
    <property type="protein sequence ID" value="MCK0195673.1"/>
    <property type="molecule type" value="Genomic_DNA"/>
</dbReference>
<feature type="transmembrane region" description="Helical" evidence="1">
    <location>
        <begin position="12"/>
        <end position="33"/>
    </location>
</feature>
<dbReference type="RefSeq" id="WP_247026025.1">
    <property type="nucleotide sequence ID" value="NZ_JALKCH010000001.1"/>
</dbReference>
<comment type="caution">
    <text evidence="2">The sequence shown here is derived from an EMBL/GenBank/DDBJ whole genome shotgun (WGS) entry which is preliminary data.</text>
</comment>
<protein>
    <submittedName>
        <fullName evidence="2">Uncharacterized protein</fullName>
    </submittedName>
</protein>
<gene>
    <name evidence="2" type="ORF">MWN34_01985</name>
</gene>
<keyword evidence="1" id="KW-0472">Membrane</keyword>
<sequence>MDAFFPWLGYLIAYVIGGILGLLGGILFCGMASRRDAMELVEMRARAADLEQYLAALAAGDDAVTTAPSPLLRDAATPIDEMPRHAPRRVA</sequence>
<reference evidence="2 3" key="1">
    <citation type="submission" date="2022-04" db="EMBL/GenBank/DDBJ databases">
        <authorList>
            <person name="Grouzdev D.S."/>
            <person name="Pantiukh K.S."/>
            <person name="Krutkina M.S."/>
        </authorList>
    </citation>
    <scope>NUCLEOTIDE SEQUENCE [LARGE SCALE GENOMIC DNA]</scope>
    <source>
        <strain evidence="2 3">6x-1</strain>
    </source>
</reference>
<dbReference type="Proteomes" id="UP001203284">
    <property type="component" value="Unassembled WGS sequence"/>
</dbReference>
<keyword evidence="1" id="KW-1133">Transmembrane helix</keyword>
<keyword evidence="3" id="KW-1185">Reference proteome</keyword>
<keyword evidence="1" id="KW-0812">Transmembrane</keyword>
<evidence type="ECO:0000313" key="3">
    <source>
        <dbReference type="Proteomes" id="UP001203284"/>
    </source>
</evidence>
<evidence type="ECO:0000313" key="2">
    <source>
        <dbReference type="EMBL" id="MCK0195673.1"/>
    </source>
</evidence>